<gene>
    <name evidence="3" type="ORF">K7862_06685</name>
</gene>
<dbReference type="SUPFAM" id="SSF47413">
    <property type="entry name" value="lambda repressor-like DNA-binding domains"/>
    <property type="match status" value="1"/>
</dbReference>
<comment type="caution">
    <text evidence="3">The sequence shown here is derived from an EMBL/GenBank/DDBJ whole genome shotgun (WGS) entry which is preliminary data.</text>
</comment>
<dbReference type="PROSITE" id="PS50943">
    <property type="entry name" value="HTH_CROC1"/>
    <property type="match status" value="1"/>
</dbReference>
<dbReference type="InterPro" id="IPR041413">
    <property type="entry name" value="MLTR_LBD"/>
</dbReference>
<feature type="region of interest" description="Disordered" evidence="1">
    <location>
        <begin position="274"/>
        <end position="297"/>
    </location>
</feature>
<dbReference type="EMBL" id="JAINZZ010000005">
    <property type="protein sequence ID" value="MBY8877330.1"/>
    <property type="molecule type" value="Genomic_DNA"/>
</dbReference>
<dbReference type="PANTHER" id="PTHR35010:SF2">
    <property type="entry name" value="BLL4672 PROTEIN"/>
    <property type="match status" value="1"/>
</dbReference>
<dbReference type="Gene3D" id="3.30.450.180">
    <property type="match status" value="1"/>
</dbReference>
<feature type="compositionally biased region" description="Low complexity" evidence="1">
    <location>
        <begin position="274"/>
        <end position="288"/>
    </location>
</feature>
<feature type="compositionally biased region" description="Low complexity" evidence="1">
    <location>
        <begin position="89"/>
        <end position="104"/>
    </location>
</feature>
<dbReference type="Gene3D" id="1.10.260.40">
    <property type="entry name" value="lambda repressor-like DNA-binding domains"/>
    <property type="match status" value="1"/>
</dbReference>
<evidence type="ECO:0000313" key="4">
    <source>
        <dbReference type="Proteomes" id="UP000778578"/>
    </source>
</evidence>
<keyword evidence="4" id="KW-1185">Reference proteome</keyword>
<dbReference type="InterPro" id="IPR001387">
    <property type="entry name" value="Cro/C1-type_HTH"/>
</dbReference>
<name>A0ABS7Q2H1_9ACTN</name>
<evidence type="ECO:0000259" key="2">
    <source>
        <dbReference type="PROSITE" id="PS50943"/>
    </source>
</evidence>
<dbReference type="Pfam" id="PF13560">
    <property type="entry name" value="HTH_31"/>
    <property type="match status" value="1"/>
</dbReference>
<feature type="region of interest" description="Disordered" evidence="1">
    <location>
        <begin position="83"/>
        <end position="104"/>
    </location>
</feature>
<dbReference type="Proteomes" id="UP000778578">
    <property type="component" value="Unassembled WGS sequence"/>
</dbReference>
<dbReference type="InterPro" id="IPR010982">
    <property type="entry name" value="Lambda_DNA-bd_dom_sf"/>
</dbReference>
<organism evidence="3 4">
    <name type="scientific">Actinacidiphila acidipaludis</name>
    <dbReference type="NCBI Taxonomy" id="2873382"/>
    <lineage>
        <taxon>Bacteria</taxon>
        <taxon>Bacillati</taxon>
        <taxon>Actinomycetota</taxon>
        <taxon>Actinomycetes</taxon>
        <taxon>Kitasatosporales</taxon>
        <taxon>Streptomycetaceae</taxon>
        <taxon>Actinacidiphila</taxon>
    </lineage>
</organism>
<accession>A0ABS7Q2H1</accession>
<dbReference type="SMART" id="SM00530">
    <property type="entry name" value="HTH_XRE"/>
    <property type="match status" value="1"/>
</dbReference>
<proteinExistence type="predicted"/>
<feature type="domain" description="HTH cro/C1-type" evidence="2">
    <location>
        <begin position="33"/>
        <end position="80"/>
    </location>
</feature>
<protein>
    <submittedName>
        <fullName evidence="3">Helix-turn-helix transcriptional regulator</fullName>
    </submittedName>
</protein>
<evidence type="ECO:0000313" key="3">
    <source>
        <dbReference type="EMBL" id="MBY8877330.1"/>
    </source>
</evidence>
<evidence type="ECO:0000256" key="1">
    <source>
        <dbReference type="SAM" id="MobiDB-lite"/>
    </source>
</evidence>
<dbReference type="CDD" id="cd00093">
    <property type="entry name" value="HTH_XRE"/>
    <property type="match status" value="1"/>
</dbReference>
<dbReference type="RefSeq" id="WP_222961475.1">
    <property type="nucleotide sequence ID" value="NZ_JAINZZ010000005.1"/>
</dbReference>
<reference evidence="3 4" key="1">
    <citation type="submission" date="2021-08" db="EMBL/GenBank/DDBJ databases">
        <title>WGS of actinomycetes from Thailand.</title>
        <authorList>
            <person name="Thawai C."/>
        </authorList>
    </citation>
    <scope>NUCLEOTIDE SEQUENCE [LARGE SCALE GENOMIC DNA]</scope>
    <source>
        <strain evidence="3 4">PLK6-54</strain>
    </source>
</reference>
<dbReference type="PANTHER" id="PTHR35010">
    <property type="entry name" value="BLL4672 PROTEIN-RELATED"/>
    <property type="match status" value="1"/>
</dbReference>
<sequence length="297" mass="32399">MDNTVGGFLQSRRARIQPEDVGLPPYGRRRVPGLRREEVAQLAGVSVDYYIRLEQGRGRHVSDEVLDAVARVLRLDPAEHEHLRDLARPGRAPRSGSRAPAASPRVRPGVRLMLDGMRDVPAFVLGRRMDVLAWNDLCGALQDFRPGTVPNMVRAVFQSPDARSLYPDWPAVAAETVAYLRLDAGKHPDDPELAALVGELSVRSEDFRRLWADHLVKEKTFGVKRIDHPVAGELELAYETLALPGDPDQTVVVYSSAGSRTAERLALLASWTAGPPAVTTPATHPAAPDGSRPAPSA</sequence>
<dbReference type="Pfam" id="PF17765">
    <property type="entry name" value="MLTR_LBD"/>
    <property type="match status" value="1"/>
</dbReference>